<feature type="domain" description="Histidine kinase" evidence="9">
    <location>
        <begin position="143"/>
        <end position="364"/>
    </location>
</feature>
<evidence type="ECO:0000256" key="6">
    <source>
        <dbReference type="ARBA" id="ARBA00022777"/>
    </source>
</evidence>
<reference evidence="11" key="1">
    <citation type="journal article" date="2019" name="Int. J. Syst. Evol. Microbiol.">
        <title>The Global Catalogue of Microorganisms (GCM) 10K type strain sequencing project: providing services to taxonomists for standard genome sequencing and annotation.</title>
        <authorList>
            <consortium name="The Broad Institute Genomics Platform"/>
            <consortium name="The Broad Institute Genome Sequencing Center for Infectious Disease"/>
            <person name="Wu L."/>
            <person name="Ma J."/>
        </authorList>
    </citation>
    <scope>NUCLEOTIDE SEQUENCE [LARGE SCALE GENOMIC DNA]</scope>
    <source>
        <strain evidence="11">CGMCC 1.12851</strain>
    </source>
</reference>
<keyword evidence="5" id="KW-0547">Nucleotide-binding</keyword>
<evidence type="ECO:0000259" key="9">
    <source>
        <dbReference type="PROSITE" id="PS50109"/>
    </source>
</evidence>
<dbReference type="Gene3D" id="3.30.565.10">
    <property type="entry name" value="Histidine kinase-like ATPase, C-terminal domain"/>
    <property type="match status" value="1"/>
</dbReference>
<dbReference type="EMBL" id="BMGD01000004">
    <property type="protein sequence ID" value="GGB68740.1"/>
    <property type="molecule type" value="Genomic_DNA"/>
</dbReference>
<keyword evidence="7" id="KW-0067">ATP-binding</keyword>
<comment type="catalytic activity">
    <reaction evidence="1">
        <text>ATP + protein L-histidine = ADP + protein N-phospho-L-histidine.</text>
        <dbReference type="EC" id="2.7.13.3"/>
    </reaction>
</comment>
<evidence type="ECO:0000256" key="4">
    <source>
        <dbReference type="ARBA" id="ARBA00022679"/>
    </source>
</evidence>
<dbReference type="InterPro" id="IPR013767">
    <property type="entry name" value="PAS_fold"/>
</dbReference>
<dbReference type="PANTHER" id="PTHR43065">
    <property type="entry name" value="SENSOR HISTIDINE KINASE"/>
    <property type="match status" value="1"/>
</dbReference>
<keyword evidence="3" id="KW-0597">Phosphoprotein</keyword>
<dbReference type="SUPFAM" id="SSF47384">
    <property type="entry name" value="Homodimeric domain of signal transducing histidine kinase"/>
    <property type="match status" value="1"/>
</dbReference>
<dbReference type="SUPFAM" id="SSF55874">
    <property type="entry name" value="ATPase domain of HSP90 chaperone/DNA topoisomerase II/histidine kinase"/>
    <property type="match status" value="1"/>
</dbReference>
<accession>A0ABQ1JL88</accession>
<dbReference type="InterPro" id="IPR005467">
    <property type="entry name" value="His_kinase_dom"/>
</dbReference>
<proteinExistence type="predicted"/>
<evidence type="ECO:0000256" key="5">
    <source>
        <dbReference type="ARBA" id="ARBA00022741"/>
    </source>
</evidence>
<keyword evidence="8" id="KW-0902">Two-component regulatory system</keyword>
<dbReference type="Pfam" id="PF00989">
    <property type="entry name" value="PAS"/>
    <property type="match status" value="1"/>
</dbReference>
<dbReference type="InterPro" id="IPR035965">
    <property type="entry name" value="PAS-like_dom_sf"/>
</dbReference>
<dbReference type="EC" id="2.7.13.3" evidence="2"/>
<dbReference type="PANTHER" id="PTHR43065:SF10">
    <property type="entry name" value="PEROXIDE STRESS-ACTIVATED HISTIDINE KINASE MAK3"/>
    <property type="match status" value="1"/>
</dbReference>
<evidence type="ECO:0000256" key="8">
    <source>
        <dbReference type="ARBA" id="ARBA00023012"/>
    </source>
</evidence>
<dbReference type="Pfam" id="PF02518">
    <property type="entry name" value="HATPase_c"/>
    <property type="match status" value="1"/>
</dbReference>
<dbReference type="SMART" id="SM00388">
    <property type="entry name" value="HisKA"/>
    <property type="match status" value="1"/>
</dbReference>
<sequence length="369" mass="40139">MAAPRRRLMEPLTGRAPDAAAQLQSLPMAVVMLHADRSIAAANAAAENMLEQSARRLIGRPLSEFLRFDDTRIALALDQPDTNLAAHGMRVQIGRYSVRKVDISLSPVGEGWQLLVLSESGAGSPLFDSEPSAEGFAVRGPDILAHEIKNPLAAIKGAAQLIERQLDGAGRRLSGLITAEVDRIALLIDQMQSLTRRTAAPVQPCNIYEPLARVREIVETAHPGSVRFVEQFDPSIPPVLSDVDNLVQVLLNLITNAREAMEGQEDGCITLTTKFVSGVRLRLSRNNSYIRLPVEVRVSDNGPGIDADIAEDIFSPFVTTKKTGQGLGLALVQKLVRDMNGRIVHERDAQAGLTNFRLFLPLAAQENQT</sequence>
<evidence type="ECO:0000256" key="2">
    <source>
        <dbReference type="ARBA" id="ARBA00012438"/>
    </source>
</evidence>
<dbReference type="RefSeq" id="WP_229737019.1">
    <property type="nucleotide sequence ID" value="NZ_BMGD01000004.1"/>
</dbReference>
<evidence type="ECO:0000256" key="7">
    <source>
        <dbReference type="ARBA" id="ARBA00022840"/>
    </source>
</evidence>
<dbReference type="Pfam" id="PF00512">
    <property type="entry name" value="HisKA"/>
    <property type="match status" value="1"/>
</dbReference>
<dbReference type="GO" id="GO:0016301">
    <property type="term" value="F:kinase activity"/>
    <property type="evidence" value="ECO:0007669"/>
    <property type="project" value="UniProtKB-KW"/>
</dbReference>
<dbReference type="PRINTS" id="PR00344">
    <property type="entry name" value="BCTRLSENSOR"/>
</dbReference>
<dbReference type="InterPro" id="IPR004358">
    <property type="entry name" value="Sig_transdc_His_kin-like_C"/>
</dbReference>
<dbReference type="Gene3D" id="3.30.450.20">
    <property type="entry name" value="PAS domain"/>
    <property type="match status" value="1"/>
</dbReference>
<dbReference type="Proteomes" id="UP000614261">
    <property type="component" value="Unassembled WGS sequence"/>
</dbReference>
<comment type="caution">
    <text evidence="10">The sequence shown here is derived from an EMBL/GenBank/DDBJ whole genome shotgun (WGS) entry which is preliminary data.</text>
</comment>
<keyword evidence="11" id="KW-1185">Reference proteome</keyword>
<dbReference type="Gene3D" id="1.10.287.130">
    <property type="match status" value="1"/>
</dbReference>
<gene>
    <name evidence="10" type="primary">ntrB</name>
    <name evidence="10" type="ORF">GCM10010833_24950</name>
</gene>
<dbReference type="SMART" id="SM00387">
    <property type="entry name" value="HATPase_c"/>
    <property type="match status" value="1"/>
</dbReference>
<dbReference type="InterPro" id="IPR003661">
    <property type="entry name" value="HisK_dim/P_dom"/>
</dbReference>
<protein>
    <recommendedName>
        <fullName evidence="2">histidine kinase</fullName>
        <ecNumber evidence="2">2.7.13.3</ecNumber>
    </recommendedName>
</protein>
<dbReference type="PROSITE" id="PS50109">
    <property type="entry name" value="HIS_KIN"/>
    <property type="match status" value="1"/>
</dbReference>
<dbReference type="InterPro" id="IPR036097">
    <property type="entry name" value="HisK_dim/P_sf"/>
</dbReference>
<organism evidence="10 11">
    <name type="scientific">Blastomonas aquatica</name>
    <dbReference type="NCBI Taxonomy" id="1510276"/>
    <lineage>
        <taxon>Bacteria</taxon>
        <taxon>Pseudomonadati</taxon>
        <taxon>Pseudomonadota</taxon>
        <taxon>Alphaproteobacteria</taxon>
        <taxon>Sphingomonadales</taxon>
        <taxon>Sphingomonadaceae</taxon>
        <taxon>Blastomonas</taxon>
    </lineage>
</organism>
<name>A0ABQ1JL88_9SPHN</name>
<evidence type="ECO:0000313" key="11">
    <source>
        <dbReference type="Proteomes" id="UP000614261"/>
    </source>
</evidence>
<dbReference type="CDD" id="cd00082">
    <property type="entry name" value="HisKA"/>
    <property type="match status" value="1"/>
</dbReference>
<evidence type="ECO:0000313" key="10">
    <source>
        <dbReference type="EMBL" id="GGB68740.1"/>
    </source>
</evidence>
<evidence type="ECO:0000256" key="1">
    <source>
        <dbReference type="ARBA" id="ARBA00000085"/>
    </source>
</evidence>
<dbReference type="InterPro" id="IPR036890">
    <property type="entry name" value="HATPase_C_sf"/>
</dbReference>
<dbReference type="InterPro" id="IPR003594">
    <property type="entry name" value="HATPase_dom"/>
</dbReference>
<keyword evidence="6 10" id="KW-0418">Kinase</keyword>
<evidence type="ECO:0000256" key="3">
    <source>
        <dbReference type="ARBA" id="ARBA00022553"/>
    </source>
</evidence>
<dbReference type="SUPFAM" id="SSF55785">
    <property type="entry name" value="PYP-like sensor domain (PAS domain)"/>
    <property type="match status" value="1"/>
</dbReference>
<keyword evidence="4" id="KW-0808">Transferase</keyword>